<dbReference type="Proteomes" id="UP000001819">
    <property type="component" value="Chromosome 4"/>
</dbReference>
<name>A0A6I8V9Y6_DROPS</name>
<evidence type="ECO:0000313" key="2">
    <source>
        <dbReference type="RefSeq" id="XP_015036835.2"/>
    </source>
</evidence>
<keyword evidence="1" id="KW-1185">Reference proteome</keyword>
<sequence length="253" mass="29922">MCQFRKRKEEPKMNFLELHDDCLDNILLHFGFDEILPLFNELHTRFDEAIERQLHRFRDLQFSMRHPPPFHEGFMLLLGRHLNSLHITVGYSTSDKDFLRYLNPLCQGASESLRLRALKLDHAKWSPDIVNAVCKVARSLLFLDMRHCDVRDYQITRLLESTDKMEALALLHVHNQTGDSYLQHNVLNRVPALKLIHITILGILPFSPEELSQQCPHLSFLISDLINREFKIYGPPAYLQDYYKYYHEYFKTP</sequence>
<dbReference type="Gene3D" id="3.80.10.10">
    <property type="entry name" value="Ribonuclease Inhibitor"/>
    <property type="match status" value="1"/>
</dbReference>
<evidence type="ECO:0000313" key="1">
    <source>
        <dbReference type="Proteomes" id="UP000001819"/>
    </source>
</evidence>
<protein>
    <submittedName>
        <fullName evidence="2">Uncharacterized protein isoform X1</fullName>
    </submittedName>
</protein>
<proteinExistence type="predicted"/>
<dbReference type="SUPFAM" id="SSF52047">
    <property type="entry name" value="RNI-like"/>
    <property type="match status" value="1"/>
</dbReference>
<dbReference type="InParanoid" id="A0A6I8V9Y6"/>
<dbReference type="FunCoup" id="A0A6I8V9Y6">
    <property type="interactions" value="4"/>
</dbReference>
<accession>A0A6I8V9Y6</accession>
<dbReference type="InterPro" id="IPR032675">
    <property type="entry name" value="LRR_dom_sf"/>
</dbReference>
<reference evidence="2" key="1">
    <citation type="submission" date="2025-08" db="UniProtKB">
        <authorList>
            <consortium name="RefSeq"/>
        </authorList>
    </citation>
    <scope>IDENTIFICATION</scope>
    <source>
        <strain evidence="2">MV-25-SWS-2005</strain>
        <tissue evidence="2">Whole body</tissue>
    </source>
</reference>
<organism evidence="1 2">
    <name type="scientific">Drosophila pseudoobscura pseudoobscura</name>
    <name type="common">Fruit fly</name>
    <dbReference type="NCBI Taxonomy" id="46245"/>
    <lineage>
        <taxon>Eukaryota</taxon>
        <taxon>Metazoa</taxon>
        <taxon>Ecdysozoa</taxon>
        <taxon>Arthropoda</taxon>
        <taxon>Hexapoda</taxon>
        <taxon>Insecta</taxon>
        <taxon>Pterygota</taxon>
        <taxon>Neoptera</taxon>
        <taxon>Endopterygota</taxon>
        <taxon>Diptera</taxon>
        <taxon>Brachycera</taxon>
        <taxon>Muscomorpha</taxon>
        <taxon>Ephydroidea</taxon>
        <taxon>Drosophilidae</taxon>
        <taxon>Drosophila</taxon>
        <taxon>Sophophora</taxon>
    </lineage>
</organism>
<dbReference type="RefSeq" id="XP_015036835.2">
    <property type="nucleotide sequence ID" value="XM_015181349.2"/>
</dbReference>
<gene>
    <name evidence="2" type="primary">LOC4816388</name>
</gene>
<dbReference type="AlphaFoldDB" id="A0A6I8V9Y6"/>